<evidence type="ECO:0000313" key="2">
    <source>
        <dbReference type="Proteomes" id="UP000325315"/>
    </source>
</evidence>
<dbReference type="AlphaFoldDB" id="A0A5B6W903"/>
<gene>
    <name evidence="1" type="ORF">EPI10_012058</name>
</gene>
<dbReference type="PANTHER" id="PTHR31439:SF4">
    <property type="entry name" value="NEURONAL PAS DOMAIN PROTEIN"/>
    <property type="match status" value="1"/>
</dbReference>
<keyword evidence="2" id="KW-1185">Reference proteome</keyword>
<comment type="caution">
    <text evidence="1">The sequence shown here is derived from an EMBL/GenBank/DDBJ whole genome shotgun (WGS) entry which is preliminary data.</text>
</comment>
<reference evidence="2" key="1">
    <citation type="journal article" date="2019" name="Plant Biotechnol. J.">
        <title>Genome sequencing of the Australian wild diploid species Gossypium australe highlights disease resistance and delayed gland morphogenesis.</title>
        <authorList>
            <person name="Cai Y."/>
            <person name="Cai X."/>
            <person name="Wang Q."/>
            <person name="Wang P."/>
            <person name="Zhang Y."/>
            <person name="Cai C."/>
            <person name="Xu Y."/>
            <person name="Wang K."/>
            <person name="Zhou Z."/>
            <person name="Wang C."/>
            <person name="Geng S."/>
            <person name="Li B."/>
            <person name="Dong Q."/>
            <person name="Hou Y."/>
            <person name="Wang H."/>
            <person name="Ai P."/>
            <person name="Liu Z."/>
            <person name="Yi F."/>
            <person name="Sun M."/>
            <person name="An G."/>
            <person name="Cheng J."/>
            <person name="Zhang Y."/>
            <person name="Shi Q."/>
            <person name="Xie Y."/>
            <person name="Shi X."/>
            <person name="Chang Y."/>
            <person name="Huang F."/>
            <person name="Chen Y."/>
            <person name="Hong S."/>
            <person name="Mi L."/>
            <person name="Sun Q."/>
            <person name="Zhang L."/>
            <person name="Zhou B."/>
            <person name="Peng R."/>
            <person name="Zhang X."/>
            <person name="Liu F."/>
        </authorList>
    </citation>
    <scope>NUCLEOTIDE SEQUENCE [LARGE SCALE GENOMIC DNA]</scope>
    <source>
        <strain evidence="2">cv. PA1801</strain>
    </source>
</reference>
<dbReference type="OrthoDB" id="724026at2759"/>
<evidence type="ECO:0000313" key="1">
    <source>
        <dbReference type="EMBL" id="KAA3478241.1"/>
    </source>
</evidence>
<dbReference type="PANTHER" id="PTHR31439">
    <property type="entry name" value="EXPRESSED PROTEIN"/>
    <property type="match status" value="1"/>
</dbReference>
<protein>
    <submittedName>
        <fullName evidence="1">Neuronal PAS domain-containing protein 4</fullName>
    </submittedName>
</protein>
<name>A0A5B6W903_9ROSI</name>
<organism evidence="1 2">
    <name type="scientific">Gossypium australe</name>
    <dbReference type="NCBI Taxonomy" id="47621"/>
    <lineage>
        <taxon>Eukaryota</taxon>
        <taxon>Viridiplantae</taxon>
        <taxon>Streptophyta</taxon>
        <taxon>Embryophyta</taxon>
        <taxon>Tracheophyta</taxon>
        <taxon>Spermatophyta</taxon>
        <taxon>Magnoliopsida</taxon>
        <taxon>eudicotyledons</taxon>
        <taxon>Gunneridae</taxon>
        <taxon>Pentapetalae</taxon>
        <taxon>rosids</taxon>
        <taxon>malvids</taxon>
        <taxon>Malvales</taxon>
        <taxon>Malvaceae</taxon>
        <taxon>Malvoideae</taxon>
        <taxon>Gossypium</taxon>
    </lineage>
</organism>
<dbReference type="Proteomes" id="UP000325315">
    <property type="component" value="Unassembled WGS sequence"/>
</dbReference>
<sequence>MASCCNPDIFTWIQSLPPITQWRAGSMSICICSSPTSSHPSLNFSVTKNLENSSLSISIFADFNLPVPLWASKPLTINSKSSKLFDEATISCLTINVIKDVLNYGSNKKNPLIRFPKLESISGFKDIFNLAFLTLALLICIYEAPADLRSACLNSLKNQLTSCQSRVASKSLMKLLGSNLEEQWMRSLNLAITNWIAEIQATHRGLMMKTPSPLFSYAIATFGFWKVQLYCPVMAMDLVNSSNPCADERLLFSLNYHQLEGVIQFNYKVIVQEKWVDVMVNIDNIRCDIKRLVNETLLNERGVGADDKHFPSRISLQLTPTIQCNILSVSVSKSTDNPTREIGLERSIETSFDPPNTFLGLKVSAGETTTVSMKPWKFEQSVDGYSGTLHWFLHDSIDGREVVSSRPSKLSLINPKAWFKDRYSSVYRPFTRQGGVIFAGDDYGERIWWKVDKSAMGKTMEWEIRGWIWVTYWPNKHRTFYTETKRWDESAQDSEENDLFVSGKGEDCGGLEFSVEVKMKAGCVKKLLSNKNCLSDLANLQIMDEEEDPLVVEGDEISTDSDYELCLEFDNKKWAKMDINGENTTRRFGDDVTNQREDKRGTRFVGRAMRYTRKPMELKIENNMGKFEGRKDEANLEDMPVEFVEGKKRQRYNIKGGGSDNGRGLMEGGLDNTLLAVAAKQADRAQ</sequence>
<dbReference type="EMBL" id="SMMG02000004">
    <property type="protein sequence ID" value="KAA3478241.1"/>
    <property type="molecule type" value="Genomic_DNA"/>
</dbReference>
<accession>A0A5B6W903</accession>
<proteinExistence type="predicted"/>